<dbReference type="GO" id="GO:0043565">
    <property type="term" value="F:sequence-specific DNA binding"/>
    <property type="evidence" value="ECO:0007669"/>
    <property type="project" value="InterPro"/>
</dbReference>
<dbReference type="PANTHER" id="PTHR43280:SF27">
    <property type="entry name" value="TRANSCRIPTIONAL REGULATOR MTLR"/>
    <property type="match status" value="1"/>
</dbReference>
<evidence type="ECO:0000313" key="6">
    <source>
        <dbReference type="Proteomes" id="UP000308196"/>
    </source>
</evidence>
<name>A0A4U9VD15_9SPHI</name>
<dbReference type="PROSITE" id="PS00041">
    <property type="entry name" value="HTH_ARAC_FAMILY_1"/>
    <property type="match status" value="1"/>
</dbReference>
<dbReference type="KEGG" id="stha:NCTC11429_03095"/>
<dbReference type="Pfam" id="PF12833">
    <property type="entry name" value="HTH_18"/>
    <property type="match status" value="1"/>
</dbReference>
<keyword evidence="3" id="KW-0804">Transcription</keyword>
<dbReference type="RefSeq" id="WP_028069871.1">
    <property type="nucleotide sequence ID" value="NZ_LR590484.1"/>
</dbReference>
<evidence type="ECO:0000256" key="3">
    <source>
        <dbReference type="ARBA" id="ARBA00023163"/>
    </source>
</evidence>
<dbReference type="Gene3D" id="1.10.10.60">
    <property type="entry name" value="Homeodomain-like"/>
    <property type="match status" value="2"/>
</dbReference>
<dbReference type="STRING" id="1123265.GCA_000686625_02775"/>
<dbReference type="AlphaFoldDB" id="A0A4U9VD15"/>
<protein>
    <submittedName>
        <fullName evidence="5">L-rhamnose operon regulatory protein rhaS</fullName>
    </submittedName>
</protein>
<dbReference type="InterPro" id="IPR014710">
    <property type="entry name" value="RmlC-like_jellyroll"/>
</dbReference>
<dbReference type="InterPro" id="IPR009057">
    <property type="entry name" value="Homeodomain-like_sf"/>
</dbReference>
<keyword evidence="2" id="KW-0238">DNA-binding</keyword>
<dbReference type="PANTHER" id="PTHR43280">
    <property type="entry name" value="ARAC-FAMILY TRANSCRIPTIONAL REGULATOR"/>
    <property type="match status" value="1"/>
</dbReference>
<dbReference type="Pfam" id="PF02311">
    <property type="entry name" value="AraC_binding"/>
    <property type="match status" value="1"/>
</dbReference>
<accession>A0A4U9VD15</accession>
<dbReference type="GeneID" id="78463785"/>
<evidence type="ECO:0000256" key="1">
    <source>
        <dbReference type="ARBA" id="ARBA00023015"/>
    </source>
</evidence>
<dbReference type="SUPFAM" id="SSF51215">
    <property type="entry name" value="Regulatory protein AraC"/>
    <property type="match status" value="1"/>
</dbReference>
<sequence>MKPVQFKVPAPQDKSVYVQEDVLDKFYPHMHRHEEYQLVWIKEGIGQLLVDDNLHNFQRGDIFLLGANQAHVFKSTRVGQGVRSISVFFNAKGALSTMARMPELRHLLDFIDKSHRGFKVPSRYLTQVRRRIEILQKSDQLDQLVNFFYLLKVLSNVSAELKPLSGVQINRLEVGKPFRIETICKFLEEHFKENISLCEIAEKANLTPHAFCRYFKISTGKTFVSYLNELRIREACKLLGDRHDCISMIAYDSGFNSIANFNRVFRNVLGISPKIYSSNYKSYLYQ</sequence>
<dbReference type="SUPFAM" id="SSF46689">
    <property type="entry name" value="Homeodomain-like"/>
    <property type="match status" value="2"/>
</dbReference>
<dbReference type="EMBL" id="LR590484">
    <property type="protein sequence ID" value="VTR44720.1"/>
    <property type="molecule type" value="Genomic_DNA"/>
</dbReference>
<feature type="domain" description="HTH araC/xylS-type" evidence="4">
    <location>
        <begin position="181"/>
        <end position="279"/>
    </location>
</feature>
<gene>
    <name evidence="5" type="primary">rhaS_9</name>
    <name evidence="5" type="ORF">NCTC11429_03095</name>
</gene>
<proteinExistence type="predicted"/>
<dbReference type="PROSITE" id="PS01124">
    <property type="entry name" value="HTH_ARAC_FAMILY_2"/>
    <property type="match status" value="1"/>
</dbReference>
<dbReference type="Gene3D" id="2.60.120.10">
    <property type="entry name" value="Jelly Rolls"/>
    <property type="match status" value="1"/>
</dbReference>
<evidence type="ECO:0000259" key="4">
    <source>
        <dbReference type="PROSITE" id="PS01124"/>
    </source>
</evidence>
<dbReference type="InterPro" id="IPR018062">
    <property type="entry name" value="HTH_AraC-typ_CS"/>
</dbReference>
<dbReference type="GO" id="GO:0003700">
    <property type="term" value="F:DNA-binding transcription factor activity"/>
    <property type="evidence" value="ECO:0007669"/>
    <property type="project" value="InterPro"/>
</dbReference>
<dbReference type="InterPro" id="IPR018060">
    <property type="entry name" value="HTH_AraC"/>
</dbReference>
<reference evidence="5 6" key="1">
    <citation type="submission" date="2019-05" db="EMBL/GenBank/DDBJ databases">
        <authorList>
            <consortium name="Pathogen Informatics"/>
        </authorList>
    </citation>
    <scope>NUCLEOTIDE SEQUENCE [LARGE SCALE GENOMIC DNA]</scope>
    <source>
        <strain evidence="5 6">NCTC11429</strain>
    </source>
</reference>
<evidence type="ECO:0000256" key="2">
    <source>
        <dbReference type="ARBA" id="ARBA00023125"/>
    </source>
</evidence>
<organism evidence="5 6">
    <name type="scientific">Sphingobacterium thalpophilum</name>
    <dbReference type="NCBI Taxonomy" id="259"/>
    <lineage>
        <taxon>Bacteria</taxon>
        <taxon>Pseudomonadati</taxon>
        <taxon>Bacteroidota</taxon>
        <taxon>Sphingobacteriia</taxon>
        <taxon>Sphingobacteriales</taxon>
        <taxon>Sphingobacteriaceae</taxon>
        <taxon>Sphingobacterium</taxon>
    </lineage>
</organism>
<keyword evidence="1" id="KW-0805">Transcription regulation</keyword>
<dbReference type="Proteomes" id="UP000308196">
    <property type="component" value="Chromosome"/>
</dbReference>
<dbReference type="SMART" id="SM00342">
    <property type="entry name" value="HTH_ARAC"/>
    <property type="match status" value="1"/>
</dbReference>
<evidence type="ECO:0000313" key="5">
    <source>
        <dbReference type="EMBL" id="VTR44720.1"/>
    </source>
</evidence>
<dbReference type="InterPro" id="IPR003313">
    <property type="entry name" value="AraC-bd"/>
</dbReference>
<dbReference type="InterPro" id="IPR037923">
    <property type="entry name" value="HTH-like"/>
</dbReference>